<protein>
    <submittedName>
        <fullName evidence="2">Uncharacterized protein</fullName>
    </submittedName>
</protein>
<comment type="caution">
    <text evidence="2">The sequence shown here is derived from an EMBL/GenBank/DDBJ whole genome shotgun (WGS) entry which is preliminary data.</text>
</comment>
<dbReference type="AlphaFoldDB" id="A0AAV7KZS7"/>
<sequence>MPLQARALRRVKWTSLPAGGEAVRSPGAGGWLAARGRAPTPAGEVTGLRSTGREVLRGRVRHRGWWLPPRILGPRYNWDGPGVPPEA</sequence>
<evidence type="ECO:0000313" key="2">
    <source>
        <dbReference type="EMBL" id="KAJ1083725.1"/>
    </source>
</evidence>
<organism evidence="2 3">
    <name type="scientific">Pleurodeles waltl</name>
    <name type="common">Iberian ribbed newt</name>
    <dbReference type="NCBI Taxonomy" id="8319"/>
    <lineage>
        <taxon>Eukaryota</taxon>
        <taxon>Metazoa</taxon>
        <taxon>Chordata</taxon>
        <taxon>Craniata</taxon>
        <taxon>Vertebrata</taxon>
        <taxon>Euteleostomi</taxon>
        <taxon>Amphibia</taxon>
        <taxon>Batrachia</taxon>
        <taxon>Caudata</taxon>
        <taxon>Salamandroidea</taxon>
        <taxon>Salamandridae</taxon>
        <taxon>Pleurodelinae</taxon>
        <taxon>Pleurodeles</taxon>
    </lineage>
</organism>
<gene>
    <name evidence="2" type="ORF">NDU88_003880</name>
</gene>
<dbReference type="Proteomes" id="UP001066276">
    <property type="component" value="Chromosome 12"/>
</dbReference>
<accession>A0AAV7KZS7</accession>
<dbReference type="EMBL" id="JANPWB010000016">
    <property type="protein sequence ID" value="KAJ1083725.1"/>
    <property type="molecule type" value="Genomic_DNA"/>
</dbReference>
<name>A0AAV7KZS7_PLEWA</name>
<feature type="region of interest" description="Disordered" evidence="1">
    <location>
        <begin position="24"/>
        <end position="46"/>
    </location>
</feature>
<proteinExistence type="predicted"/>
<reference evidence="2" key="1">
    <citation type="journal article" date="2022" name="bioRxiv">
        <title>Sequencing and chromosome-scale assembly of the giantPleurodeles waltlgenome.</title>
        <authorList>
            <person name="Brown T."/>
            <person name="Elewa A."/>
            <person name="Iarovenko S."/>
            <person name="Subramanian E."/>
            <person name="Araus A.J."/>
            <person name="Petzold A."/>
            <person name="Susuki M."/>
            <person name="Suzuki K.-i.T."/>
            <person name="Hayashi T."/>
            <person name="Toyoda A."/>
            <person name="Oliveira C."/>
            <person name="Osipova E."/>
            <person name="Leigh N.D."/>
            <person name="Simon A."/>
            <person name="Yun M.H."/>
        </authorList>
    </citation>
    <scope>NUCLEOTIDE SEQUENCE</scope>
    <source>
        <strain evidence="2">20211129_DDA</strain>
        <tissue evidence="2">Liver</tissue>
    </source>
</reference>
<keyword evidence="3" id="KW-1185">Reference proteome</keyword>
<evidence type="ECO:0000313" key="3">
    <source>
        <dbReference type="Proteomes" id="UP001066276"/>
    </source>
</evidence>
<evidence type="ECO:0000256" key="1">
    <source>
        <dbReference type="SAM" id="MobiDB-lite"/>
    </source>
</evidence>